<name>A0A1F5DGV9_9BACT</name>
<proteinExistence type="predicted"/>
<comment type="caution">
    <text evidence="1">The sequence shown here is derived from an EMBL/GenBank/DDBJ whole genome shotgun (WGS) entry which is preliminary data.</text>
</comment>
<reference evidence="1 2" key="1">
    <citation type="journal article" date="2016" name="Nat. Commun.">
        <title>Thousands of microbial genomes shed light on interconnected biogeochemical processes in an aquifer system.</title>
        <authorList>
            <person name="Anantharaman K."/>
            <person name="Brown C.T."/>
            <person name="Hug L.A."/>
            <person name="Sharon I."/>
            <person name="Castelle C.J."/>
            <person name="Probst A.J."/>
            <person name="Thomas B.C."/>
            <person name="Singh A."/>
            <person name="Wilkins M.J."/>
            <person name="Karaoz U."/>
            <person name="Brodie E.L."/>
            <person name="Williams K.H."/>
            <person name="Hubbard S.S."/>
            <person name="Banfield J.F."/>
        </authorList>
    </citation>
    <scope>NUCLEOTIDE SEQUENCE [LARGE SCALE GENOMIC DNA]</scope>
</reference>
<evidence type="ECO:0000313" key="2">
    <source>
        <dbReference type="Proteomes" id="UP000178758"/>
    </source>
</evidence>
<gene>
    <name evidence="1" type="ORF">A3J78_01715</name>
</gene>
<accession>A0A1F5DGV9</accession>
<sequence>MTDYLIALCEHGGCVNILPESWVDEPGDTKNESGGGETAILQKARCFGSCDYDWTQNIGYRGQTLGVGHCSGRVLAEFLGETDNRRYEAIIFASVWHTT</sequence>
<dbReference type="AlphaFoldDB" id="A0A1F5DGV9"/>
<evidence type="ECO:0000313" key="1">
    <source>
        <dbReference type="EMBL" id="OGD54294.1"/>
    </source>
</evidence>
<protein>
    <submittedName>
        <fullName evidence="1">Uncharacterized protein</fullName>
    </submittedName>
</protein>
<dbReference type="Proteomes" id="UP000178758">
    <property type="component" value="Unassembled WGS sequence"/>
</dbReference>
<dbReference type="EMBL" id="MEZJ01000016">
    <property type="protein sequence ID" value="OGD54294.1"/>
    <property type="molecule type" value="Genomic_DNA"/>
</dbReference>
<organism evidence="1 2">
    <name type="scientific">Candidatus Beckwithbacteria bacterium RBG_13_35_6</name>
    <dbReference type="NCBI Taxonomy" id="1797456"/>
    <lineage>
        <taxon>Bacteria</taxon>
        <taxon>Candidatus Beckwithiibacteriota</taxon>
    </lineage>
</organism>